<organism evidence="2 3">
    <name type="scientific">Dorcoceras hygrometricum</name>
    <dbReference type="NCBI Taxonomy" id="472368"/>
    <lineage>
        <taxon>Eukaryota</taxon>
        <taxon>Viridiplantae</taxon>
        <taxon>Streptophyta</taxon>
        <taxon>Embryophyta</taxon>
        <taxon>Tracheophyta</taxon>
        <taxon>Spermatophyta</taxon>
        <taxon>Magnoliopsida</taxon>
        <taxon>eudicotyledons</taxon>
        <taxon>Gunneridae</taxon>
        <taxon>Pentapetalae</taxon>
        <taxon>asterids</taxon>
        <taxon>lamiids</taxon>
        <taxon>Lamiales</taxon>
        <taxon>Gesneriaceae</taxon>
        <taxon>Didymocarpoideae</taxon>
        <taxon>Trichosporeae</taxon>
        <taxon>Loxocarpinae</taxon>
        <taxon>Dorcoceras</taxon>
    </lineage>
</organism>
<name>A0A2Z7C4E8_9LAMI</name>
<gene>
    <name evidence="2" type="ORF">F511_22066</name>
</gene>
<feature type="region of interest" description="Disordered" evidence="1">
    <location>
        <begin position="1"/>
        <end position="111"/>
    </location>
</feature>
<dbReference type="Proteomes" id="UP000250235">
    <property type="component" value="Unassembled WGS sequence"/>
</dbReference>
<evidence type="ECO:0000313" key="3">
    <source>
        <dbReference type="Proteomes" id="UP000250235"/>
    </source>
</evidence>
<evidence type="ECO:0000256" key="1">
    <source>
        <dbReference type="SAM" id="MobiDB-lite"/>
    </source>
</evidence>
<keyword evidence="3" id="KW-1185">Reference proteome</keyword>
<feature type="compositionally biased region" description="Polar residues" evidence="1">
    <location>
        <begin position="31"/>
        <end position="45"/>
    </location>
</feature>
<dbReference type="AlphaFoldDB" id="A0A2Z7C4E8"/>
<evidence type="ECO:0000313" key="2">
    <source>
        <dbReference type="EMBL" id="KZV41389.1"/>
    </source>
</evidence>
<accession>A0A2Z7C4E8</accession>
<dbReference type="EMBL" id="KQ999477">
    <property type="protein sequence ID" value="KZV41389.1"/>
    <property type="molecule type" value="Genomic_DNA"/>
</dbReference>
<protein>
    <submittedName>
        <fullName evidence="2">Uncharacterized protein</fullName>
    </submittedName>
</protein>
<reference evidence="2 3" key="1">
    <citation type="journal article" date="2015" name="Proc. Natl. Acad. Sci. U.S.A.">
        <title>The resurrection genome of Boea hygrometrica: A blueprint for survival of dehydration.</title>
        <authorList>
            <person name="Xiao L."/>
            <person name="Yang G."/>
            <person name="Zhang L."/>
            <person name="Yang X."/>
            <person name="Zhao S."/>
            <person name="Ji Z."/>
            <person name="Zhou Q."/>
            <person name="Hu M."/>
            <person name="Wang Y."/>
            <person name="Chen M."/>
            <person name="Xu Y."/>
            <person name="Jin H."/>
            <person name="Xiao X."/>
            <person name="Hu G."/>
            <person name="Bao F."/>
            <person name="Hu Y."/>
            <person name="Wan P."/>
            <person name="Li L."/>
            <person name="Deng X."/>
            <person name="Kuang T."/>
            <person name="Xiang C."/>
            <person name="Zhu J.K."/>
            <person name="Oliver M.J."/>
            <person name="He Y."/>
        </authorList>
    </citation>
    <scope>NUCLEOTIDE SEQUENCE [LARGE SCALE GENOMIC DNA]</scope>
    <source>
        <strain evidence="3">cv. XS01</strain>
    </source>
</reference>
<sequence>MGCPGQARTKPRSKLAIATMPETSPDGGSTAAATANKSGGSSRISPRQAGRTAARASSSHRLRNLRTGQRPASASGLRIHQQLVGLHARRRRPNSRPPTAHPVRMSRARHRAGRGAVVHGGAMAVIKEKFFVSFNLKFKIRYNMA</sequence>
<proteinExistence type="predicted"/>